<dbReference type="InterPro" id="IPR013783">
    <property type="entry name" value="Ig-like_fold"/>
</dbReference>
<reference evidence="3" key="1">
    <citation type="submission" date="2021-11" db="EMBL/GenBank/DDBJ databases">
        <title>Cultivation dependent microbiological survey of springs from the worlds oldest radium mine currently devoted to the extraction of radon-saturated water.</title>
        <authorList>
            <person name="Kapinusova G."/>
            <person name="Smrhova T."/>
            <person name="Strejcek M."/>
            <person name="Suman J."/>
            <person name="Jani K."/>
            <person name="Pajer P."/>
            <person name="Uhlik O."/>
        </authorList>
    </citation>
    <scope>NUCLEOTIDE SEQUENCE [LARGE SCALE GENOMIC DNA]</scope>
    <source>
        <strain evidence="3">J379</strain>
    </source>
</reference>
<proteinExistence type="predicted"/>
<gene>
    <name evidence="2" type="ORF">LRS13_25360</name>
</gene>
<keyword evidence="3" id="KW-1185">Reference proteome</keyword>
<sequence length="128" mass="13785">MPRRLLAATFLLALLAVPARADAPIAVSATPQTSTVERGGRLVVVVRVNDTTNDLVAGEVLVRLRRDGAPTLRQVVTVLPDDRGRWAHRIGVRVPKQAPAGRYRISATLTGTADEHLATYAGGFVRVR</sequence>
<feature type="signal peptide" evidence="1">
    <location>
        <begin position="1"/>
        <end position="21"/>
    </location>
</feature>
<protein>
    <submittedName>
        <fullName evidence="2">Uncharacterized protein</fullName>
    </submittedName>
</protein>
<dbReference type="Proteomes" id="UP001058860">
    <property type="component" value="Chromosome"/>
</dbReference>
<dbReference type="EMBL" id="CP088295">
    <property type="protein sequence ID" value="UUY03937.1"/>
    <property type="molecule type" value="Genomic_DNA"/>
</dbReference>
<evidence type="ECO:0000313" key="3">
    <source>
        <dbReference type="Proteomes" id="UP001058860"/>
    </source>
</evidence>
<evidence type="ECO:0000256" key="1">
    <source>
        <dbReference type="SAM" id="SignalP"/>
    </source>
</evidence>
<keyword evidence="1" id="KW-0732">Signal</keyword>
<dbReference type="Gene3D" id="2.60.40.10">
    <property type="entry name" value="Immunoglobulins"/>
    <property type="match status" value="1"/>
</dbReference>
<dbReference type="RefSeq" id="WP_353864436.1">
    <property type="nucleotide sequence ID" value="NZ_CP088295.1"/>
</dbReference>
<name>A0ABY5PHS8_9ACTN</name>
<evidence type="ECO:0000313" key="2">
    <source>
        <dbReference type="EMBL" id="UUY03937.1"/>
    </source>
</evidence>
<feature type="chain" id="PRO_5045975488" evidence="1">
    <location>
        <begin position="22"/>
        <end position="128"/>
    </location>
</feature>
<organism evidence="2 3">
    <name type="scientific">Svornostia abyssi</name>
    <dbReference type="NCBI Taxonomy" id="2898438"/>
    <lineage>
        <taxon>Bacteria</taxon>
        <taxon>Bacillati</taxon>
        <taxon>Actinomycetota</taxon>
        <taxon>Thermoleophilia</taxon>
        <taxon>Solirubrobacterales</taxon>
        <taxon>Baekduiaceae</taxon>
        <taxon>Svornostia</taxon>
    </lineage>
</organism>
<accession>A0ABY5PHS8</accession>